<feature type="compositionally biased region" description="Polar residues" evidence="1">
    <location>
        <begin position="297"/>
        <end position="309"/>
    </location>
</feature>
<reference evidence="2" key="2">
    <citation type="submission" date="2020-11" db="EMBL/GenBank/DDBJ databases">
        <title>Whole genome sequencing of Colletotrichum sp.</title>
        <authorList>
            <person name="Li H."/>
        </authorList>
    </citation>
    <scope>NUCLEOTIDE SEQUENCE</scope>
    <source>
        <strain evidence="2">CkLH20</strain>
    </source>
</reference>
<dbReference type="OrthoDB" id="5374569at2759"/>
<comment type="caution">
    <text evidence="2">The sequence shown here is derived from an EMBL/GenBank/DDBJ whole genome shotgun (WGS) entry which is preliminary data.</text>
</comment>
<name>A0A9P6IIA9_9PEZI</name>
<feature type="compositionally biased region" description="Basic and acidic residues" evidence="1">
    <location>
        <begin position="160"/>
        <end position="171"/>
    </location>
</feature>
<dbReference type="GeneID" id="62156601"/>
<dbReference type="AlphaFoldDB" id="A0A9P6IIA9"/>
<dbReference type="Proteomes" id="UP000781932">
    <property type="component" value="Unassembled WGS sequence"/>
</dbReference>
<feature type="region of interest" description="Disordered" evidence="1">
    <location>
        <begin position="208"/>
        <end position="274"/>
    </location>
</feature>
<dbReference type="EMBL" id="JAATWM020000002">
    <property type="protein sequence ID" value="KAF9881661.1"/>
    <property type="molecule type" value="Genomic_DNA"/>
</dbReference>
<organism evidence="2 3">
    <name type="scientific">Colletotrichum karsti</name>
    <dbReference type="NCBI Taxonomy" id="1095194"/>
    <lineage>
        <taxon>Eukaryota</taxon>
        <taxon>Fungi</taxon>
        <taxon>Dikarya</taxon>
        <taxon>Ascomycota</taxon>
        <taxon>Pezizomycotina</taxon>
        <taxon>Sordariomycetes</taxon>
        <taxon>Hypocreomycetidae</taxon>
        <taxon>Glomerellales</taxon>
        <taxon>Glomerellaceae</taxon>
        <taxon>Colletotrichum</taxon>
        <taxon>Colletotrichum boninense species complex</taxon>
    </lineage>
</organism>
<feature type="region of interest" description="Disordered" evidence="1">
    <location>
        <begin position="160"/>
        <end position="180"/>
    </location>
</feature>
<evidence type="ECO:0000313" key="2">
    <source>
        <dbReference type="EMBL" id="KAF9881661.1"/>
    </source>
</evidence>
<feature type="region of interest" description="Disordered" evidence="1">
    <location>
        <begin position="1"/>
        <end position="91"/>
    </location>
</feature>
<protein>
    <submittedName>
        <fullName evidence="2">Uncharacterized protein</fullName>
    </submittedName>
</protein>
<accession>A0A9P6IIA9</accession>
<reference evidence="2" key="1">
    <citation type="submission" date="2020-03" db="EMBL/GenBank/DDBJ databases">
        <authorList>
            <person name="He L."/>
        </authorList>
    </citation>
    <scope>NUCLEOTIDE SEQUENCE</scope>
    <source>
        <strain evidence="2">CkLH20</strain>
    </source>
</reference>
<evidence type="ECO:0000313" key="3">
    <source>
        <dbReference type="Proteomes" id="UP000781932"/>
    </source>
</evidence>
<sequence length="309" mass="34722">MTRRLPWGCDDDAPVRTPVKKNTTSNPSRKEVTPSRASGTPKPKATPTPRESSNRPSARPNGSHRDRSLSTSPPPQPLPETPMIEGLENDDQYRMVEDEFFTVAGQFTAHLHAAEYHRLKTQTKAQNAETINSISRPVVGSLTELARRRQEELLRKKKQREALRNAKKDAGIDDESGDETMPWNGSSLQGLMDSPQKKEVPLTALTRTSSGTGASSLFGGIMKPQNKRPAVRPCENRRGPWCLPCRKTGNSPEVYRAESGTTIQSRQRRDSTSKLKTYFACQRATHREERKQVIIDQRNTTNNDNHNRQ</sequence>
<dbReference type="RefSeq" id="XP_038751122.1">
    <property type="nucleotide sequence ID" value="XM_038883527.1"/>
</dbReference>
<proteinExistence type="predicted"/>
<evidence type="ECO:0000256" key="1">
    <source>
        <dbReference type="SAM" id="MobiDB-lite"/>
    </source>
</evidence>
<gene>
    <name evidence="2" type="ORF">CkaCkLH20_00807</name>
</gene>
<feature type="region of interest" description="Disordered" evidence="1">
    <location>
        <begin position="286"/>
        <end position="309"/>
    </location>
</feature>
<keyword evidence="3" id="KW-1185">Reference proteome</keyword>